<proteinExistence type="predicted"/>
<feature type="non-terminal residue" evidence="2">
    <location>
        <position position="1"/>
    </location>
</feature>
<dbReference type="Gene3D" id="3.60.10.10">
    <property type="entry name" value="Endonuclease/exonuclease/phosphatase"/>
    <property type="match status" value="1"/>
</dbReference>
<organism evidence="2 3">
    <name type="scientific">Nematostella vectensis</name>
    <name type="common">Starlet sea anemone</name>
    <dbReference type="NCBI Taxonomy" id="45351"/>
    <lineage>
        <taxon>Eukaryota</taxon>
        <taxon>Metazoa</taxon>
        <taxon>Cnidaria</taxon>
        <taxon>Anthozoa</taxon>
        <taxon>Hexacorallia</taxon>
        <taxon>Actiniaria</taxon>
        <taxon>Edwardsiidae</taxon>
        <taxon>Nematostella</taxon>
    </lineage>
</organism>
<dbReference type="GO" id="GO:0003824">
    <property type="term" value="F:catalytic activity"/>
    <property type="evidence" value="ECO:0007669"/>
    <property type="project" value="InterPro"/>
</dbReference>
<dbReference type="InterPro" id="IPR005135">
    <property type="entry name" value="Endo/exonuclease/phosphatase"/>
</dbReference>
<dbReference type="EMBL" id="DS469575">
    <property type="protein sequence ID" value="EDO41553.1"/>
    <property type="molecule type" value="Genomic_DNA"/>
</dbReference>
<evidence type="ECO:0000313" key="2">
    <source>
        <dbReference type="EMBL" id="EDO41553.1"/>
    </source>
</evidence>
<accession>A7S3V7</accession>
<dbReference type="eggNOG" id="KOG1075">
    <property type="taxonomic scope" value="Eukaryota"/>
</dbReference>
<dbReference type="AlphaFoldDB" id="A7S3V7"/>
<name>A7S3V7_NEMVE</name>
<dbReference type="PANTHER" id="PTHR33395:SF22">
    <property type="entry name" value="REVERSE TRANSCRIPTASE DOMAIN-CONTAINING PROTEIN"/>
    <property type="match status" value="1"/>
</dbReference>
<keyword evidence="3" id="KW-1185">Reference proteome</keyword>
<dbReference type="PANTHER" id="PTHR33395">
    <property type="entry name" value="TRANSCRIPTASE, PUTATIVE-RELATED-RELATED"/>
    <property type="match status" value="1"/>
</dbReference>
<reference evidence="2 3" key="1">
    <citation type="journal article" date="2007" name="Science">
        <title>Sea anemone genome reveals ancestral eumetazoan gene repertoire and genomic organization.</title>
        <authorList>
            <person name="Putnam N.H."/>
            <person name="Srivastava M."/>
            <person name="Hellsten U."/>
            <person name="Dirks B."/>
            <person name="Chapman J."/>
            <person name="Salamov A."/>
            <person name="Terry A."/>
            <person name="Shapiro H."/>
            <person name="Lindquist E."/>
            <person name="Kapitonov V.V."/>
            <person name="Jurka J."/>
            <person name="Genikhovich G."/>
            <person name="Grigoriev I.V."/>
            <person name="Lucas S.M."/>
            <person name="Steele R.E."/>
            <person name="Finnerty J.R."/>
            <person name="Technau U."/>
            <person name="Martindale M.Q."/>
            <person name="Rokhsar D.S."/>
        </authorList>
    </citation>
    <scope>NUCLEOTIDE SEQUENCE [LARGE SCALE GENOMIC DNA]</scope>
    <source>
        <strain evidence="3">CH2 X CH6</strain>
    </source>
</reference>
<gene>
    <name evidence="2" type="ORF">NEMVEDRAFT_v1g52268</name>
</gene>
<sequence length="277" mass="31487">ESKLCPDISTYSIFSQNYSVFRRDRNKFGGGVFQAIKSDLVCTEEPDFEVDNCEIIWTSLKLANRKSIYMSSYYRPPNQPSDAIDNLNESIRRVFNKVKNFPNIIIGGDFNLGDIEWNSSAPTPTNPATASLHQKFLQTIDDFSLSQHVKTTTRPSSGKTLDLLLTTYPNVIVNTSTASGLSDHLAVIFEVNLKPSRSLKPPHKVYQYKKANFPDLCKFMSDSSTTFFSTNPEKRTVEENWVLFKTSLSTGISQFIPQKSSRPKYKLPWINTNIKRE</sequence>
<dbReference type="Proteomes" id="UP000001593">
    <property type="component" value="Unassembled WGS sequence"/>
</dbReference>
<dbReference type="OMA" id="RTVEENW"/>
<dbReference type="SUPFAM" id="SSF56219">
    <property type="entry name" value="DNase I-like"/>
    <property type="match status" value="1"/>
</dbReference>
<dbReference type="HOGENOM" id="CLU_1006756_0_0_1"/>
<dbReference type="InParanoid" id="A7S3V7"/>
<dbReference type="STRING" id="45351.A7S3V7"/>
<dbReference type="PhylomeDB" id="A7S3V7"/>
<protein>
    <recommendedName>
        <fullName evidence="1">Endonuclease/exonuclease/phosphatase domain-containing protein</fullName>
    </recommendedName>
</protein>
<feature type="non-terminal residue" evidence="2">
    <location>
        <position position="277"/>
    </location>
</feature>
<evidence type="ECO:0000313" key="3">
    <source>
        <dbReference type="Proteomes" id="UP000001593"/>
    </source>
</evidence>
<dbReference type="Pfam" id="PF14529">
    <property type="entry name" value="Exo_endo_phos_2"/>
    <property type="match status" value="1"/>
</dbReference>
<dbReference type="InterPro" id="IPR036691">
    <property type="entry name" value="Endo/exonu/phosph_ase_sf"/>
</dbReference>
<feature type="domain" description="Endonuclease/exonuclease/phosphatase" evidence="1">
    <location>
        <begin position="68"/>
        <end position="188"/>
    </location>
</feature>
<evidence type="ECO:0000259" key="1">
    <source>
        <dbReference type="Pfam" id="PF14529"/>
    </source>
</evidence>